<protein>
    <submittedName>
        <fullName evidence="2">S24 family peptidase</fullName>
    </submittedName>
</protein>
<proteinExistence type="predicted"/>
<dbReference type="Proteomes" id="UP000297149">
    <property type="component" value="Chromosome"/>
</dbReference>
<keyword evidence="3" id="KW-1185">Reference proteome</keyword>
<dbReference type="SUPFAM" id="SSF51306">
    <property type="entry name" value="LexA/Signal peptidase"/>
    <property type="match status" value="1"/>
</dbReference>
<dbReference type="InterPro" id="IPR039418">
    <property type="entry name" value="LexA-like"/>
</dbReference>
<dbReference type="RefSeq" id="WP_136414199.1">
    <property type="nucleotide sequence ID" value="NZ_CP039396.1"/>
</dbReference>
<sequence>MMPRIVNGGYVAIRKISDMRNIFWGQIYVVDLPEFRMVKYLRRHPDPSMVILHSDNPAYDDMDVARSDIRSLYVVEAIINYEIN</sequence>
<evidence type="ECO:0000313" key="2">
    <source>
        <dbReference type="EMBL" id="QCD41495.1"/>
    </source>
</evidence>
<dbReference type="KEGG" id="ddb:E7747_03770"/>
<dbReference type="Pfam" id="PF00717">
    <property type="entry name" value="Peptidase_S24"/>
    <property type="match status" value="1"/>
</dbReference>
<feature type="domain" description="Peptidase S24/S26A/S26B/S26C" evidence="1">
    <location>
        <begin position="1"/>
        <end position="68"/>
    </location>
</feature>
<accession>A0A4P7W225</accession>
<gene>
    <name evidence="2" type="ORF">E7747_03770</name>
</gene>
<dbReference type="InterPro" id="IPR036286">
    <property type="entry name" value="LexA/Signal_pep-like_sf"/>
</dbReference>
<name>A0A4P7W225_9BACT</name>
<organism evidence="2 3">
    <name type="scientific">Duncaniella dubosii</name>
    <dbReference type="NCBI Taxonomy" id="2518971"/>
    <lineage>
        <taxon>Bacteria</taxon>
        <taxon>Pseudomonadati</taxon>
        <taxon>Bacteroidota</taxon>
        <taxon>Bacteroidia</taxon>
        <taxon>Bacteroidales</taxon>
        <taxon>Muribaculaceae</taxon>
        <taxon>Duncaniella</taxon>
    </lineage>
</organism>
<dbReference type="AlphaFoldDB" id="A0A4P7W225"/>
<dbReference type="InterPro" id="IPR015927">
    <property type="entry name" value="Peptidase_S24_S26A/B/C"/>
</dbReference>
<evidence type="ECO:0000313" key="3">
    <source>
        <dbReference type="Proteomes" id="UP000297149"/>
    </source>
</evidence>
<dbReference type="EMBL" id="CP039396">
    <property type="protein sequence ID" value="QCD41495.1"/>
    <property type="molecule type" value="Genomic_DNA"/>
</dbReference>
<evidence type="ECO:0000259" key="1">
    <source>
        <dbReference type="Pfam" id="PF00717"/>
    </source>
</evidence>
<reference evidence="3" key="1">
    <citation type="submission" date="2019-02" db="EMBL/GenBank/DDBJ databases">
        <title>Isolation and identification of novel species under the genus Muribaculum.</title>
        <authorList>
            <person name="Miyake S."/>
            <person name="Ding Y."/>
            <person name="Low A."/>
            <person name="Soh M."/>
            <person name="Seedorf H."/>
        </authorList>
    </citation>
    <scope>NUCLEOTIDE SEQUENCE [LARGE SCALE GENOMIC DNA]</scope>
    <source>
        <strain evidence="3">H5</strain>
    </source>
</reference>
<dbReference type="CDD" id="cd06529">
    <property type="entry name" value="S24_LexA-like"/>
    <property type="match status" value="1"/>
</dbReference>
<dbReference type="Gene3D" id="2.10.109.10">
    <property type="entry name" value="Umud Fragment, subunit A"/>
    <property type="match status" value="1"/>
</dbReference>